<dbReference type="EMBL" id="MQVR01000026">
    <property type="protein sequence ID" value="OKL54132.1"/>
    <property type="molecule type" value="Genomic_DNA"/>
</dbReference>
<evidence type="ECO:0000313" key="2">
    <source>
        <dbReference type="Proteomes" id="UP000185628"/>
    </source>
</evidence>
<dbReference type="RefSeq" id="WP_073716440.1">
    <property type="nucleotide sequence ID" value="NZ_MQVR01000026.1"/>
</dbReference>
<proteinExistence type="predicted"/>
<evidence type="ECO:0000313" key="1">
    <source>
        <dbReference type="EMBL" id="OKL54132.1"/>
    </source>
</evidence>
<dbReference type="OrthoDB" id="3725224at2"/>
<name>A0A1Q5Q374_9ACTO</name>
<protein>
    <recommendedName>
        <fullName evidence="3">Phosphodiesterase</fullName>
    </recommendedName>
</protein>
<dbReference type="InterPro" id="IPR046040">
    <property type="entry name" value="DUF5998"/>
</dbReference>
<organism evidence="1 2">
    <name type="scientific">Bowdeniella nasicola</name>
    <dbReference type="NCBI Taxonomy" id="208480"/>
    <lineage>
        <taxon>Bacteria</taxon>
        <taxon>Bacillati</taxon>
        <taxon>Actinomycetota</taxon>
        <taxon>Actinomycetes</taxon>
        <taxon>Actinomycetales</taxon>
        <taxon>Actinomycetaceae</taxon>
        <taxon>Bowdeniella</taxon>
    </lineage>
</organism>
<dbReference type="Proteomes" id="UP000185628">
    <property type="component" value="Unassembled WGS sequence"/>
</dbReference>
<keyword evidence="2" id="KW-1185">Reference proteome</keyword>
<accession>A0A1Q5Q374</accession>
<gene>
    <name evidence="1" type="ORF">BSZ39_05855</name>
</gene>
<evidence type="ECO:0008006" key="3">
    <source>
        <dbReference type="Google" id="ProtNLM"/>
    </source>
</evidence>
<comment type="caution">
    <text evidence="1">The sequence shown here is derived from an EMBL/GenBank/DDBJ whole genome shotgun (WGS) entry which is preliminary data.</text>
</comment>
<dbReference type="AlphaFoldDB" id="A0A1Q5Q374"/>
<dbReference type="Pfam" id="PF19461">
    <property type="entry name" value="DUF5998"/>
    <property type="match status" value="1"/>
</dbReference>
<sequence>MTSSPCSFADVTSELSQAAFHPAAMEGYLKDCLFDEDILGYFAGAQMTFDRGSVARYANLFVVTPTRLIHIYASDLPFPESEQDVHVQVQTIPLKNLTGIEAIYGHPATGGSAGDLVLVIGWGVNSRIAIDFGACEDPECGGNHGNGGVSQEDIVIRVSAEADGADRLDSALEFARVLRRAQFESIR</sequence>
<reference evidence="2" key="1">
    <citation type="submission" date="2016-12" db="EMBL/GenBank/DDBJ databases">
        <authorList>
            <person name="Meng X."/>
        </authorList>
    </citation>
    <scope>NUCLEOTIDE SEQUENCE [LARGE SCALE GENOMIC DNA]</scope>
    <source>
        <strain evidence="2">DSM 19116</strain>
    </source>
</reference>